<dbReference type="InterPro" id="IPR022998">
    <property type="entry name" value="ThiamineP_synth_TenI"/>
</dbReference>
<sequence>MKNGYHSFCCPLLLQGRLFCRCLMTVRRLIVAWHLITTNHLPFHIQVRQLRHALKNIDIVHVRDKEASLQRLKQQIDQLCKIGLRREQIILNEHVEAATAWDLGGVHLPGNSSWTGTDVKEKAPKLRVGASVHNREEAIARADENVDYLYFGHVYPSASKPDSSPRGLEALQSVVQSVEIPVFAIGGITRDRLREISRIGASGIALISGFWEADKPEDEAVQFNRFGQMSYETT</sequence>
<name>A0A514LHP0_9BACI</name>
<gene>
    <name evidence="4" type="ORF">EPH95_09395</name>
</gene>
<dbReference type="SUPFAM" id="SSF51391">
    <property type="entry name" value="Thiamin phosphate synthase"/>
    <property type="match status" value="1"/>
</dbReference>
<dbReference type="GO" id="GO:0009228">
    <property type="term" value="P:thiamine biosynthetic process"/>
    <property type="evidence" value="ECO:0007669"/>
    <property type="project" value="UniProtKB-KW"/>
</dbReference>
<dbReference type="Pfam" id="PF02581">
    <property type="entry name" value="TMP-TENI"/>
    <property type="match status" value="1"/>
</dbReference>
<evidence type="ECO:0000259" key="3">
    <source>
        <dbReference type="Pfam" id="PF02581"/>
    </source>
</evidence>
<evidence type="ECO:0000313" key="4">
    <source>
        <dbReference type="EMBL" id="QDI91364.1"/>
    </source>
</evidence>
<dbReference type="GO" id="GO:0005737">
    <property type="term" value="C:cytoplasm"/>
    <property type="evidence" value="ECO:0007669"/>
    <property type="project" value="TreeGrafter"/>
</dbReference>
<organism evidence="4 5">
    <name type="scientific">Salicibibacter halophilus</name>
    <dbReference type="NCBI Taxonomy" id="2502791"/>
    <lineage>
        <taxon>Bacteria</taxon>
        <taxon>Bacillati</taxon>
        <taxon>Bacillota</taxon>
        <taxon>Bacilli</taxon>
        <taxon>Bacillales</taxon>
        <taxon>Bacillaceae</taxon>
        <taxon>Salicibibacter</taxon>
    </lineage>
</organism>
<dbReference type="InterPro" id="IPR036206">
    <property type="entry name" value="ThiamineP_synth_sf"/>
</dbReference>
<dbReference type="KEGG" id="sale:EPH95_09395"/>
<comment type="pathway">
    <text evidence="1">Cofactor biosynthesis; thiamine diphosphate biosynthesis.</text>
</comment>
<dbReference type="PANTHER" id="PTHR20857:SF22">
    <property type="entry name" value="THIAZOLE TAUTOMERASE"/>
    <property type="match status" value="1"/>
</dbReference>
<dbReference type="CDD" id="cd00564">
    <property type="entry name" value="TMP_TenI"/>
    <property type="match status" value="1"/>
</dbReference>
<dbReference type="Proteomes" id="UP000319756">
    <property type="component" value="Chromosome"/>
</dbReference>
<feature type="domain" description="Thiamine phosphate synthase/TenI" evidence="3">
    <location>
        <begin position="35"/>
        <end position="209"/>
    </location>
</feature>
<dbReference type="PANTHER" id="PTHR20857">
    <property type="entry name" value="THIAMINE-PHOSPHATE PYROPHOSPHORYLASE"/>
    <property type="match status" value="1"/>
</dbReference>
<evidence type="ECO:0000256" key="2">
    <source>
        <dbReference type="ARBA" id="ARBA00022977"/>
    </source>
</evidence>
<dbReference type="Gene3D" id="3.20.20.70">
    <property type="entry name" value="Aldolase class I"/>
    <property type="match status" value="1"/>
</dbReference>
<proteinExistence type="predicted"/>
<dbReference type="AlphaFoldDB" id="A0A514LHP0"/>
<dbReference type="EMBL" id="CP035485">
    <property type="protein sequence ID" value="QDI91364.1"/>
    <property type="molecule type" value="Genomic_DNA"/>
</dbReference>
<dbReference type="GO" id="GO:0004789">
    <property type="term" value="F:thiamine-phosphate diphosphorylase activity"/>
    <property type="evidence" value="ECO:0007669"/>
    <property type="project" value="TreeGrafter"/>
</dbReference>
<evidence type="ECO:0000313" key="5">
    <source>
        <dbReference type="Proteomes" id="UP000319756"/>
    </source>
</evidence>
<reference evidence="5" key="1">
    <citation type="submission" date="2019-01" db="EMBL/GenBank/DDBJ databases">
        <title>Genomic analysis of Salicibibacter sp. NKC3-5.</title>
        <authorList>
            <person name="Oh Y.J."/>
        </authorList>
    </citation>
    <scope>NUCLEOTIDE SEQUENCE [LARGE SCALE GENOMIC DNA]</scope>
    <source>
        <strain evidence="5">NKC3-5</strain>
    </source>
</reference>
<protein>
    <submittedName>
        <fullName evidence="4">Thiamine phosphate synthase</fullName>
    </submittedName>
</protein>
<evidence type="ECO:0000256" key="1">
    <source>
        <dbReference type="ARBA" id="ARBA00004948"/>
    </source>
</evidence>
<keyword evidence="5" id="KW-1185">Reference proteome</keyword>
<accession>A0A514LHP0</accession>
<dbReference type="InterPro" id="IPR013785">
    <property type="entry name" value="Aldolase_TIM"/>
</dbReference>
<keyword evidence="2" id="KW-0784">Thiamine biosynthesis</keyword>